<accession>A0AAV3QIA1</accession>
<proteinExistence type="predicted"/>
<evidence type="ECO:0008006" key="5">
    <source>
        <dbReference type="Google" id="ProtNLM"/>
    </source>
</evidence>
<organism evidence="3 4">
    <name type="scientific">Lithospermum erythrorhizon</name>
    <name type="common">Purple gromwell</name>
    <name type="synonym">Lithospermum officinale var. erythrorhizon</name>
    <dbReference type="NCBI Taxonomy" id="34254"/>
    <lineage>
        <taxon>Eukaryota</taxon>
        <taxon>Viridiplantae</taxon>
        <taxon>Streptophyta</taxon>
        <taxon>Embryophyta</taxon>
        <taxon>Tracheophyta</taxon>
        <taxon>Spermatophyta</taxon>
        <taxon>Magnoliopsida</taxon>
        <taxon>eudicotyledons</taxon>
        <taxon>Gunneridae</taxon>
        <taxon>Pentapetalae</taxon>
        <taxon>asterids</taxon>
        <taxon>lamiids</taxon>
        <taxon>Boraginales</taxon>
        <taxon>Boraginaceae</taxon>
        <taxon>Boraginoideae</taxon>
        <taxon>Lithospermeae</taxon>
        <taxon>Lithospermum</taxon>
    </lineage>
</organism>
<feature type="region of interest" description="Disordered" evidence="1">
    <location>
        <begin position="61"/>
        <end position="83"/>
    </location>
</feature>
<evidence type="ECO:0000313" key="4">
    <source>
        <dbReference type="Proteomes" id="UP001454036"/>
    </source>
</evidence>
<keyword evidence="4" id="KW-1185">Reference proteome</keyword>
<keyword evidence="2" id="KW-0732">Signal</keyword>
<dbReference type="PANTHER" id="PTHR34377:SF3">
    <property type="entry name" value="TETRATRICOPEPTIDE REPEAT (TPR)-LIKE SUPERFAMILY PROTEIN"/>
    <property type="match status" value="1"/>
</dbReference>
<gene>
    <name evidence="3" type="ORF">LIER_19322</name>
</gene>
<evidence type="ECO:0000256" key="1">
    <source>
        <dbReference type="SAM" id="MobiDB-lite"/>
    </source>
</evidence>
<reference evidence="3 4" key="1">
    <citation type="submission" date="2024-01" db="EMBL/GenBank/DDBJ databases">
        <title>The complete chloroplast genome sequence of Lithospermum erythrorhizon: insights into the phylogenetic relationship among Boraginaceae species and the maternal lineages of purple gromwells.</title>
        <authorList>
            <person name="Okada T."/>
            <person name="Watanabe K."/>
        </authorList>
    </citation>
    <scope>NUCLEOTIDE SEQUENCE [LARGE SCALE GENOMIC DNA]</scope>
</reference>
<feature type="compositionally biased region" description="Pro residues" evidence="1">
    <location>
        <begin position="61"/>
        <end position="78"/>
    </location>
</feature>
<dbReference type="InterPro" id="IPR036312">
    <property type="entry name" value="Bifun_inhib/LTP/seed_sf"/>
</dbReference>
<evidence type="ECO:0000313" key="3">
    <source>
        <dbReference type="EMBL" id="GAA0163464.1"/>
    </source>
</evidence>
<feature type="signal peptide" evidence="2">
    <location>
        <begin position="1"/>
        <end position="24"/>
    </location>
</feature>
<dbReference type="Proteomes" id="UP001454036">
    <property type="component" value="Unassembled WGS sequence"/>
</dbReference>
<comment type="caution">
    <text evidence="3">The sequence shown here is derived from an EMBL/GenBank/DDBJ whole genome shotgun (WGS) entry which is preliminary data.</text>
</comment>
<dbReference type="EMBL" id="BAABME010004754">
    <property type="protein sequence ID" value="GAA0163464.1"/>
    <property type="molecule type" value="Genomic_DNA"/>
</dbReference>
<sequence>MEKAKILKLVVLLAFLMLRPTVFGDPPAPSEDYSTRPLCQSQFMLVNHACATIPFNPVPVPVPSTPEQPGRPLPPSPAHPDIYMHRHRNHRRHEKRDLYAESPAERECCRWLNTVDDECICDILVHLPTFLSRPVHEYTVTLTETCRVTFSCPSRVKI</sequence>
<name>A0AAV3QIA1_LITER</name>
<protein>
    <recommendedName>
        <fullName evidence="5">Bifunctional inhibitor/plant lipid transfer protein/seed storage helical domain-containing protein</fullName>
    </recommendedName>
</protein>
<dbReference type="PANTHER" id="PTHR34377">
    <property type="entry name" value="TETRATRICOPEPTIDE REPEAT (TPR)-LIKE SUPERFAMILY PROTEIN"/>
    <property type="match status" value="1"/>
</dbReference>
<evidence type="ECO:0000256" key="2">
    <source>
        <dbReference type="SAM" id="SignalP"/>
    </source>
</evidence>
<feature type="chain" id="PRO_5043506427" description="Bifunctional inhibitor/plant lipid transfer protein/seed storage helical domain-containing protein" evidence="2">
    <location>
        <begin position="25"/>
        <end position="158"/>
    </location>
</feature>
<dbReference type="SUPFAM" id="SSF47699">
    <property type="entry name" value="Bifunctional inhibitor/lipid-transfer protein/seed storage 2S albumin"/>
    <property type="match status" value="1"/>
</dbReference>
<dbReference type="AlphaFoldDB" id="A0AAV3QIA1"/>